<evidence type="ECO:0000256" key="5">
    <source>
        <dbReference type="ARBA" id="ARBA00022771"/>
    </source>
</evidence>
<dbReference type="InterPro" id="IPR051628">
    <property type="entry name" value="LUBAC_E3_Ligases"/>
</dbReference>
<dbReference type="InterPro" id="IPR013083">
    <property type="entry name" value="Znf_RING/FYVE/PHD"/>
</dbReference>
<dbReference type="InterPro" id="IPR002867">
    <property type="entry name" value="IBR_dom"/>
</dbReference>
<organism evidence="9 10">
    <name type="scientific">Lymnaea stagnalis</name>
    <name type="common">Great pond snail</name>
    <name type="synonym">Helix stagnalis</name>
    <dbReference type="NCBI Taxonomy" id="6523"/>
    <lineage>
        <taxon>Eukaryota</taxon>
        <taxon>Metazoa</taxon>
        <taxon>Spiralia</taxon>
        <taxon>Lophotrochozoa</taxon>
        <taxon>Mollusca</taxon>
        <taxon>Gastropoda</taxon>
        <taxon>Heterobranchia</taxon>
        <taxon>Euthyneura</taxon>
        <taxon>Panpulmonata</taxon>
        <taxon>Hygrophila</taxon>
        <taxon>Lymnaeoidea</taxon>
        <taxon>Lymnaeidae</taxon>
        <taxon>Lymnaea</taxon>
    </lineage>
</organism>
<feature type="domain" description="RING-type" evidence="8">
    <location>
        <begin position="1"/>
        <end position="205"/>
    </location>
</feature>
<keyword evidence="3" id="KW-0479">Metal-binding</keyword>
<dbReference type="GO" id="GO:0016740">
    <property type="term" value="F:transferase activity"/>
    <property type="evidence" value="ECO:0007669"/>
    <property type="project" value="UniProtKB-KW"/>
</dbReference>
<evidence type="ECO:0000313" key="10">
    <source>
        <dbReference type="Proteomes" id="UP001497497"/>
    </source>
</evidence>
<accession>A0AAV2H862</accession>
<dbReference type="InterPro" id="IPR047546">
    <property type="entry name" value="Rcat_RBR_RNF216"/>
</dbReference>
<keyword evidence="4" id="KW-0677">Repeat</keyword>
<evidence type="ECO:0000256" key="1">
    <source>
        <dbReference type="ARBA" id="ARBA00004906"/>
    </source>
</evidence>
<dbReference type="InterPro" id="IPR047545">
    <property type="entry name" value="BRcat_RBR_RNF216"/>
</dbReference>
<gene>
    <name evidence="9" type="ORF">GSLYS_00002854001</name>
</gene>
<evidence type="ECO:0000256" key="2">
    <source>
        <dbReference type="ARBA" id="ARBA00022679"/>
    </source>
</evidence>
<proteinExistence type="predicted"/>
<keyword evidence="5" id="KW-0863">Zinc-finger</keyword>
<dbReference type="AlphaFoldDB" id="A0AAV2H862"/>
<keyword evidence="2" id="KW-0808">Transferase</keyword>
<dbReference type="Proteomes" id="UP001497497">
    <property type="component" value="Unassembled WGS sequence"/>
</dbReference>
<evidence type="ECO:0000256" key="6">
    <source>
        <dbReference type="ARBA" id="ARBA00022786"/>
    </source>
</evidence>
<keyword evidence="7" id="KW-0862">Zinc</keyword>
<dbReference type="PROSITE" id="PS51873">
    <property type="entry name" value="TRIAD"/>
    <property type="match status" value="1"/>
</dbReference>
<protein>
    <recommendedName>
        <fullName evidence="8">RING-type domain-containing protein</fullName>
    </recommendedName>
</protein>
<dbReference type="SUPFAM" id="SSF57850">
    <property type="entry name" value="RING/U-box"/>
    <property type="match status" value="3"/>
</dbReference>
<dbReference type="InterPro" id="IPR044066">
    <property type="entry name" value="TRIAD_supradom"/>
</dbReference>
<dbReference type="Pfam" id="PF26191">
    <property type="entry name" value="RING-HC_RBR_RNF216"/>
    <property type="match status" value="1"/>
</dbReference>
<dbReference type="SMART" id="SM00647">
    <property type="entry name" value="IBR"/>
    <property type="match status" value="1"/>
</dbReference>
<dbReference type="Gene3D" id="1.20.120.1750">
    <property type="match status" value="1"/>
</dbReference>
<evidence type="ECO:0000256" key="7">
    <source>
        <dbReference type="ARBA" id="ARBA00022833"/>
    </source>
</evidence>
<dbReference type="InterPro" id="IPR047544">
    <property type="entry name" value="RING-HC_RBR_RNF216"/>
</dbReference>
<comment type="caution">
    <text evidence="9">The sequence shown here is derived from an EMBL/GenBank/DDBJ whole genome shotgun (WGS) entry which is preliminary data.</text>
</comment>
<dbReference type="Pfam" id="PF26200">
    <property type="entry name" value="Rcat_RNF216"/>
    <property type="match status" value="1"/>
</dbReference>
<dbReference type="PANTHER" id="PTHR22770">
    <property type="entry name" value="UBIQUITIN CONJUGATING ENZYME 7 INTERACTING PROTEIN-RELATED"/>
    <property type="match status" value="1"/>
</dbReference>
<reference evidence="9 10" key="1">
    <citation type="submission" date="2024-04" db="EMBL/GenBank/DDBJ databases">
        <authorList>
            <consortium name="Genoscope - CEA"/>
            <person name="William W."/>
        </authorList>
    </citation>
    <scope>NUCLEOTIDE SEQUENCE [LARGE SCALE GENOMIC DNA]</scope>
</reference>
<dbReference type="CDD" id="cd20353">
    <property type="entry name" value="Rcat_RBR_RNF216"/>
    <property type="match status" value="1"/>
</dbReference>
<evidence type="ECO:0000256" key="4">
    <source>
        <dbReference type="ARBA" id="ARBA00022737"/>
    </source>
</evidence>
<dbReference type="EMBL" id="CAXITT010000036">
    <property type="protein sequence ID" value="CAL1528684.1"/>
    <property type="molecule type" value="Genomic_DNA"/>
</dbReference>
<dbReference type="PANTHER" id="PTHR22770:SF47">
    <property type="entry name" value="E3 UBIQUITIN-PROTEIN LIGASE RNF216"/>
    <property type="match status" value="1"/>
</dbReference>
<dbReference type="GO" id="GO:0008270">
    <property type="term" value="F:zinc ion binding"/>
    <property type="evidence" value="ECO:0007669"/>
    <property type="project" value="UniProtKB-KW"/>
</dbReference>
<sequence length="347" mass="39919">MAQCEEGHLVCVDCFKSYVQEKLFGSGKIKLECMTSECSSIYPGSELQRCLEPKVWSKYEERFMEENLNMAGVARELIRCSSCNFAALLSPSVKMFRCLREDCQKAVCRDCGVDWNNHIGLDCKEVENKDESLRLEYEEKMTKAKVRTCESCNSQFTKESGCNKIICRCGATMCYICRTSNINYSHYCNHPRDPGNGCYVCNACSLWTNPEEDERRAIKEIKNEAMSKRKALGYNDNKVIGVPDEQAMEIKHDNAKMMIQPFQNQHQRQNQPLGAQVPEQNPNLNMHPPVPNQLPEQMQNHLPEQNLNPNLQPPMQNLQPPMQNLEQNGRMVHVFFNYLNARPVLMQ</sequence>
<name>A0AAV2H862_LYMST</name>
<comment type="pathway">
    <text evidence="1">Protein modification; protein ubiquitination.</text>
</comment>
<evidence type="ECO:0000256" key="3">
    <source>
        <dbReference type="ARBA" id="ARBA00022723"/>
    </source>
</evidence>
<keyword evidence="10" id="KW-1185">Reference proteome</keyword>
<dbReference type="Gene3D" id="3.30.40.10">
    <property type="entry name" value="Zinc/RING finger domain, C3HC4 (zinc finger)"/>
    <property type="match status" value="1"/>
</dbReference>
<evidence type="ECO:0000259" key="8">
    <source>
        <dbReference type="PROSITE" id="PS51873"/>
    </source>
</evidence>
<keyword evidence="6" id="KW-0833">Ubl conjugation pathway</keyword>
<dbReference type="CDD" id="cd20339">
    <property type="entry name" value="BRcat_RBR_RNF216"/>
    <property type="match status" value="1"/>
</dbReference>
<evidence type="ECO:0000313" key="9">
    <source>
        <dbReference type="EMBL" id="CAL1528684.1"/>
    </source>
</evidence>